<dbReference type="CDD" id="cd00037">
    <property type="entry name" value="CLECT"/>
    <property type="match status" value="1"/>
</dbReference>
<evidence type="ECO:0000313" key="3">
    <source>
        <dbReference type="EMBL" id="JAG06745.1"/>
    </source>
</evidence>
<protein>
    <submittedName>
        <fullName evidence="4">Lectoxin-Thr1</fullName>
    </submittedName>
</protein>
<feature type="chain" id="PRO_5007389406" evidence="1">
    <location>
        <begin position="21"/>
        <end position="184"/>
    </location>
</feature>
<dbReference type="EMBL" id="GBHO01036858">
    <property type="protein sequence ID" value="JAG06746.1"/>
    <property type="molecule type" value="Transcribed_RNA"/>
</dbReference>
<sequence>MGNLTMLFFTLVSLVTTIAAKVDGKVASLAPAIPSESEAVNLNRIGVETKKHFEVHSAMKMNWYDALVYCKSRHYDLATVRSEEENYQLLVALQKAGIPTGTTWIGGTRLSSAQEEFFWITDGRPVNNEYVNWQPGEPNNGNAHNERCVEYFYDPSGYHESNLAWNDQACATENYFACEYFTTY</sequence>
<dbReference type="PANTHER" id="PTHR22803">
    <property type="entry name" value="MANNOSE, PHOSPHOLIPASE, LECTIN RECEPTOR RELATED"/>
    <property type="match status" value="1"/>
</dbReference>
<organism evidence="4">
    <name type="scientific">Lygus hesperus</name>
    <name type="common">Western plant bug</name>
    <dbReference type="NCBI Taxonomy" id="30085"/>
    <lineage>
        <taxon>Eukaryota</taxon>
        <taxon>Metazoa</taxon>
        <taxon>Ecdysozoa</taxon>
        <taxon>Arthropoda</taxon>
        <taxon>Hexapoda</taxon>
        <taxon>Insecta</taxon>
        <taxon>Pterygota</taxon>
        <taxon>Neoptera</taxon>
        <taxon>Paraneoptera</taxon>
        <taxon>Hemiptera</taxon>
        <taxon>Heteroptera</taxon>
        <taxon>Panheteroptera</taxon>
        <taxon>Cimicomorpha</taxon>
        <taxon>Miridae</taxon>
        <taxon>Mirini</taxon>
        <taxon>Lygus</taxon>
    </lineage>
</organism>
<feature type="domain" description="C-type lectin" evidence="2">
    <location>
        <begin position="53"/>
        <end position="179"/>
    </location>
</feature>
<evidence type="ECO:0000313" key="4">
    <source>
        <dbReference type="EMBL" id="JAG06746.1"/>
    </source>
</evidence>
<evidence type="ECO:0000259" key="2">
    <source>
        <dbReference type="PROSITE" id="PS50041"/>
    </source>
</evidence>
<keyword evidence="1" id="KW-0732">Signal</keyword>
<dbReference type="EMBL" id="GBHO01036859">
    <property type="protein sequence ID" value="JAG06745.1"/>
    <property type="molecule type" value="Transcribed_RNA"/>
</dbReference>
<dbReference type="InterPro" id="IPR001304">
    <property type="entry name" value="C-type_lectin-like"/>
</dbReference>
<dbReference type="Pfam" id="PF00059">
    <property type="entry name" value="Lectin_C"/>
    <property type="match status" value="1"/>
</dbReference>
<dbReference type="AlphaFoldDB" id="A0A0A9WH65"/>
<reference evidence="4" key="2">
    <citation type="submission" date="2014-07" db="EMBL/GenBank/DDBJ databases">
        <authorList>
            <person name="Hull J."/>
        </authorList>
    </citation>
    <scope>NUCLEOTIDE SEQUENCE</scope>
</reference>
<dbReference type="InterPro" id="IPR050111">
    <property type="entry name" value="C-type_lectin/snaclec_domain"/>
</dbReference>
<proteinExistence type="predicted"/>
<reference evidence="4" key="1">
    <citation type="journal article" date="2014" name="PLoS ONE">
        <title>Transcriptome-Based Identification of ABC Transporters in the Western Tarnished Plant Bug Lygus hesperus.</title>
        <authorList>
            <person name="Hull J.J."/>
            <person name="Chaney K."/>
            <person name="Geib S.M."/>
            <person name="Fabrick J.A."/>
            <person name="Brent C.S."/>
            <person name="Walsh D."/>
            <person name="Lavine L.C."/>
        </authorList>
    </citation>
    <scope>NUCLEOTIDE SEQUENCE</scope>
</reference>
<name>A0A0A9WH65_LYGHE</name>
<dbReference type="InterPro" id="IPR016186">
    <property type="entry name" value="C-type_lectin-like/link_sf"/>
</dbReference>
<feature type="signal peptide" evidence="1">
    <location>
        <begin position="1"/>
        <end position="20"/>
    </location>
</feature>
<dbReference type="Gene3D" id="3.10.100.10">
    <property type="entry name" value="Mannose-Binding Protein A, subunit A"/>
    <property type="match status" value="1"/>
</dbReference>
<accession>A0A0A9WH65</accession>
<evidence type="ECO:0000256" key="1">
    <source>
        <dbReference type="SAM" id="SignalP"/>
    </source>
</evidence>
<dbReference type="SUPFAM" id="SSF56436">
    <property type="entry name" value="C-type lectin-like"/>
    <property type="match status" value="1"/>
</dbReference>
<gene>
    <name evidence="4" type="primary">LEC_2</name>
    <name evidence="3" type="synonym">LEC_1</name>
    <name evidence="4" type="ORF">CM83_30466</name>
    <name evidence="3" type="ORF">CM83_30467</name>
</gene>
<dbReference type="SMART" id="SM00034">
    <property type="entry name" value="CLECT"/>
    <property type="match status" value="1"/>
</dbReference>
<dbReference type="InterPro" id="IPR016187">
    <property type="entry name" value="CTDL_fold"/>
</dbReference>
<dbReference type="PROSITE" id="PS50041">
    <property type="entry name" value="C_TYPE_LECTIN_2"/>
    <property type="match status" value="1"/>
</dbReference>